<dbReference type="InterPro" id="IPR003718">
    <property type="entry name" value="OsmC/Ohr_fam"/>
</dbReference>
<evidence type="ECO:0000313" key="2">
    <source>
        <dbReference type="Proteomes" id="UP001156215"/>
    </source>
</evidence>
<dbReference type="InterPro" id="IPR036102">
    <property type="entry name" value="OsmC/Ohrsf"/>
</dbReference>
<name>A0A9E9LXH2_9BURK</name>
<dbReference type="EMBL" id="CP098242">
    <property type="protein sequence ID" value="WAW10669.1"/>
    <property type="molecule type" value="Genomic_DNA"/>
</dbReference>
<sequence length="151" mass="16479">MAGESFSVTLTHKNDYRFEIEFEDKFPDFGPFLSDEPEPLGTNQGPTPPHMLIAAVANCVTASFLFAVNRAKQDAGGLTTKATCHIGRNENRHFRVVKIDIEIQTGKAAAEIGELEDILSRFEGISTVSRSVLEGIPIETTVLDGTGKKLK</sequence>
<gene>
    <name evidence="1" type="ORF">NB640_03125</name>
</gene>
<dbReference type="SUPFAM" id="SSF82784">
    <property type="entry name" value="OsmC-like"/>
    <property type="match status" value="1"/>
</dbReference>
<dbReference type="Gene3D" id="3.30.300.20">
    <property type="match status" value="1"/>
</dbReference>
<keyword evidence="2" id="KW-1185">Reference proteome</keyword>
<protein>
    <submittedName>
        <fullName evidence="1">OsmC family protein</fullName>
    </submittedName>
</protein>
<dbReference type="InterPro" id="IPR015946">
    <property type="entry name" value="KH_dom-like_a/b"/>
</dbReference>
<proteinExistence type="predicted"/>
<dbReference type="KEGG" id="ovb:NB640_03125"/>
<dbReference type="Proteomes" id="UP001156215">
    <property type="component" value="Chromosome"/>
</dbReference>
<accession>A0A9E9LXH2</accession>
<evidence type="ECO:0000313" key="1">
    <source>
        <dbReference type="EMBL" id="WAW10669.1"/>
    </source>
</evidence>
<dbReference type="Pfam" id="PF02566">
    <property type="entry name" value="OsmC"/>
    <property type="match status" value="1"/>
</dbReference>
<organism evidence="1 2">
    <name type="scientific">Oxalobacter vibrioformis</name>
    <dbReference type="NCBI Taxonomy" id="933080"/>
    <lineage>
        <taxon>Bacteria</taxon>
        <taxon>Pseudomonadati</taxon>
        <taxon>Pseudomonadota</taxon>
        <taxon>Betaproteobacteria</taxon>
        <taxon>Burkholderiales</taxon>
        <taxon>Oxalobacteraceae</taxon>
        <taxon>Oxalobacter</taxon>
    </lineage>
</organism>
<dbReference type="RefSeq" id="WP_269309701.1">
    <property type="nucleotide sequence ID" value="NZ_CP098242.1"/>
</dbReference>
<reference evidence="1" key="1">
    <citation type="journal article" date="2022" name="Front. Microbiol.">
        <title>New perspectives on an old grouping: The genomic and phenotypic variability of Oxalobacter formigenes and the implications for calcium oxalate stone prevention.</title>
        <authorList>
            <person name="Chmiel J.A."/>
            <person name="Carr C."/>
            <person name="Stuivenberg G.A."/>
            <person name="Venema R."/>
            <person name="Chanyi R.M."/>
            <person name="Al K.F."/>
            <person name="Giguere D."/>
            <person name="Say H."/>
            <person name="Akouris P.P."/>
            <person name="Dominguez Romero S.A."/>
            <person name="Kwong A."/>
            <person name="Tai V."/>
            <person name="Koval S.F."/>
            <person name="Razvi H."/>
            <person name="Bjazevic J."/>
            <person name="Burton J.P."/>
        </authorList>
    </citation>
    <scope>NUCLEOTIDE SEQUENCE</scope>
    <source>
        <strain evidence="1">WoOx3</strain>
    </source>
</reference>
<dbReference type="AlphaFoldDB" id="A0A9E9LXH2"/>